<dbReference type="PANTHER" id="PTHR45640:SF13">
    <property type="entry name" value="HEAT SHOCK PROTEIN 22-RELATED"/>
    <property type="match status" value="1"/>
</dbReference>
<keyword evidence="1 7" id="KW-0346">Stress response</keyword>
<dbReference type="FunFam" id="2.60.40.790:FF:000110">
    <property type="entry name" value="heat shock protein 67B3"/>
    <property type="match status" value="1"/>
</dbReference>
<gene>
    <name evidence="7" type="primary">LOC117141895</name>
</gene>
<dbReference type="Proteomes" id="UP000515162">
    <property type="component" value="Chromosome 3L"/>
</dbReference>
<dbReference type="InterPro" id="IPR008978">
    <property type="entry name" value="HSP20-like_chaperone"/>
</dbReference>
<evidence type="ECO:0000256" key="3">
    <source>
        <dbReference type="RuleBase" id="RU003616"/>
    </source>
</evidence>
<dbReference type="RefSeq" id="XP_033161487.1">
    <property type="nucleotide sequence ID" value="XM_033305596.1"/>
</dbReference>
<dbReference type="Pfam" id="PF00011">
    <property type="entry name" value="HSP20"/>
    <property type="match status" value="1"/>
</dbReference>
<reference evidence="7" key="1">
    <citation type="submission" date="2025-08" db="UniProtKB">
        <authorList>
            <consortium name="RefSeq"/>
        </authorList>
    </citation>
    <scope>IDENTIFICATION</scope>
    <source>
        <strain evidence="7">Mau12</strain>
        <tissue evidence="7">Whole Body</tissue>
    </source>
</reference>
<comment type="similarity">
    <text evidence="2 3">Belongs to the small heat shock protein (HSP20) family.</text>
</comment>
<dbReference type="SUPFAM" id="SSF49764">
    <property type="entry name" value="HSP20-like chaperones"/>
    <property type="match status" value="1"/>
</dbReference>
<evidence type="ECO:0000259" key="5">
    <source>
        <dbReference type="PROSITE" id="PS01031"/>
    </source>
</evidence>
<feature type="compositionally biased region" description="Low complexity" evidence="4">
    <location>
        <begin position="188"/>
        <end position="199"/>
    </location>
</feature>
<accession>A0A6P8JX49</accession>
<name>A0A6P8JX49_DROMA</name>
<evidence type="ECO:0000256" key="4">
    <source>
        <dbReference type="SAM" id="MobiDB-lite"/>
    </source>
</evidence>
<dbReference type="PROSITE" id="PS01031">
    <property type="entry name" value="SHSP"/>
    <property type="match status" value="1"/>
</dbReference>
<feature type="region of interest" description="Disordered" evidence="4">
    <location>
        <begin position="173"/>
        <end position="199"/>
    </location>
</feature>
<dbReference type="AlphaFoldDB" id="A0A6P8JX49"/>
<dbReference type="GO" id="GO:0051082">
    <property type="term" value="F:unfolded protein binding"/>
    <property type="evidence" value="ECO:0007669"/>
    <property type="project" value="TreeGrafter"/>
</dbReference>
<sequence>MPDIPFVLNLDSPDSMYYGHDMFPNRMYRRLHSRQHHDLDLHTLGLIARMGAHAHHLVANKRNGELAALGRGGASNKQGNFEVHLDVGLFQPGELTVKLVNECIVVEGKHEEREDDHGHVSRHFVRRYPLPKEFDSDAIVSTLSEDGVLNITVPPLVSKEELKERIIPIKHVGPSDLFQNGNGHKEAAPAASASEPETK</sequence>
<dbReference type="GeneID" id="117141895"/>
<keyword evidence="6" id="KW-1185">Reference proteome</keyword>
<dbReference type="PANTHER" id="PTHR45640">
    <property type="entry name" value="HEAT SHOCK PROTEIN HSP-12.2-RELATED"/>
    <property type="match status" value="1"/>
</dbReference>
<dbReference type="SMR" id="A0A6P8JX49"/>
<dbReference type="GO" id="GO:0005634">
    <property type="term" value="C:nucleus"/>
    <property type="evidence" value="ECO:0007669"/>
    <property type="project" value="TreeGrafter"/>
</dbReference>
<evidence type="ECO:0000256" key="2">
    <source>
        <dbReference type="PROSITE-ProRule" id="PRU00285"/>
    </source>
</evidence>
<dbReference type="CDD" id="cd06526">
    <property type="entry name" value="metazoan_ACD"/>
    <property type="match status" value="1"/>
</dbReference>
<evidence type="ECO:0000313" key="7">
    <source>
        <dbReference type="RefSeq" id="XP_033161487.1"/>
    </source>
</evidence>
<protein>
    <submittedName>
        <fullName evidence="7">Heat shock protein 67B3</fullName>
    </submittedName>
</protein>
<dbReference type="PRINTS" id="PR00299">
    <property type="entry name" value="ACRYSTALLIN"/>
</dbReference>
<dbReference type="CTD" id="39071"/>
<dbReference type="InterPro" id="IPR001436">
    <property type="entry name" value="Alpha-crystallin/sHSP_animal"/>
</dbReference>
<dbReference type="InterPro" id="IPR002068">
    <property type="entry name" value="A-crystallin/Hsp20_dom"/>
</dbReference>
<dbReference type="GO" id="GO:0009408">
    <property type="term" value="P:response to heat"/>
    <property type="evidence" value="ECO:0007669"/>
    <property type="project" value="TreeGrafter"/>
</dbReference>
<organism evidence="6 7">
    <name type="scientific">Drosophila mauritiana</name>
    <name type="common">Fruit fly</name>
    <dbReference type="NCBI Taxonomy" id="7226"/>
    <lineage>
        <taxon>Eukaryota</taxon>
        <taxon>Metazoa</taxon>
        <taxon>Ecdysozoa</taxon>
        <taxon>Arthropoda</taxon>
        <taxon>Hexapoda</taxon>
        <taxon>Insecta</taxon>
        <taxon>Pterygota</taxon>
        <taxon>Neoptera</taxon>
        <taxon>Endopterygota</taxon>
        <taxon>Diptera</taxon>
        <taxon>Brachycera</taxon>
        <taxon>Muscomorpha</taxon>
        <taxon>Ephydroidea</taxon>
        <taxon>Drosophilidae</taxon>
        <taxon>Drosophila</taxon>
        <taxon>Sophophora</taxon>
    </lineage>
</organism>
<proteinExistence type="inferred from homology"/>
<evidence type="ECO:0000313" key="6">
    <source>
        <dbReference type="Proteomes" id="UP000515162"/>
    </source>
</evidence>
<feature type="domain" description="SHSP" evidence="5">
    <location>
        <begin position="60"/>
        <end position="170"/>
    </location>
</feature>
<dbReference type="GO" id="GO:0005737">
    <property type="term" value="C:cytoplasm"/>
    <property type="evidence" value="ECO:0007669"/>
    <property type="project" value="TreeGrafter"/>
</dbReference>
<dbReference type="GO" id="GO:0042026">
    <property type="term" value="P:protein refolding"/>
    <property type="evidence" value="ECO:0007669"/>
    <property type="project" value="TreeGrafter"/>
</dbReference>
<evidence type="ECO:0000256" key="1">
    <source>
        <dbReference type="ARBA" id="ARBA00023016"/>
    </source>
</evidence>
<dbReference type="Gene3D" id="2.60.40.790">
    <property type="match status" value="1"/>
</dbReference>